<proteinExistence type="predicted"/>
<evidence type="ECO:0000313" key="3">
    <source>
        <dbReference type="Proteomes" id="UP000483432"/>
    </source>
</evidence>
<dbReference type="AlphaFoldDB" id="A0A7C9TBE6"/>
<dbReference type="PANTHER" id="PTHR34614">
    <property type="match status" value="1"/>
</dbReference>
<sequence>MFIKVTQSGKRRYAQLVESFRNEEGKPRQRTVCTLGRLEDGGEVDTLIASLQRARGIEPVACALDGLRFTGSRHAGDVWALSELWRSLGFDELSSAWRRSKTEVDVLACLRLMVFNRLCDPGSKLGVLRWLETVALPAGFDFVPEHQHLLRAMDVIDEYSDTLSTRLATLMRPLIDQDLSVVFYDLTTVQVTGQTDLEDDVRAYGRAKSGLVERQFMLSLVQTAEGLPIAHEVHPGNTAEAKTLLPMIGGLLERYPLKRVVLIADRGLLSVNNIEELAKLQAQLKTDGREVALQYILAVPAARYGDFADDLQKLHDAQTSDQTWCTETQWQGNRLVVAHDPEVAARRTQARDKTIAQLLTLGQQWCGKLDGQDGGKAGKGRPMSDS</sequence>
<accession>A0A7C9TBE6</accession>
<evidence type="ECO:0000313" key="2">
    <source>
        <dbReference type="EMBL" id="NDP49044.1"/>
    </source>
</evidence>
<name>A0A7C9TBE6_9PROT</name>
<protein>
    <submittedName>
        <fullName evidence="2">IS1634 family transposase</fullName>
    </submittedName>
</protein>
<dbReference type="EMBL" id="JAAFGW010000198">
    <property type="protein sequence ID" value="NDP49044.1"/>
    <property type="molecule type" value="Genomic_DNA"/>
</dbReference>
<dbReference type="Pfam" id="PF01609">
    <property type="entry name" value="DDE_Tnp_1"/>
    <property type="match status" value="1"/>
</dbReference>
<comment type="caution">
    <text evidence="2">The sequence shown here is derived from an EMBL/GenBank/DDBJ whole genome shotgun (WGS) entry which is preliminary data.</text>
</comment>
<dbReference type="InterPro" id="IPR002559">
    <property type="entry name" value="Transposase_11"/>
</dbReference>
<organism evidence="2 3">
    <name type="scientific">Sulfuriferula multivorans</name>
    <dbReference type="NCBI Taxonomy" id="1559896"/>
    <lineage>
        <taxon>Bacteria</taxon>
        <taxon>Pseudomonadati</taxon>
        <taxon>Pseudomonadota</taxon>
        <taxon>Betaproteobacteria</taxon>
        <taxon>Nitrosomonadales</taxon>
        <taxon>Sulfuricellaceae</taxon>
        <taxon>Sulfuriferula</taxon>
    </lineage>
</organism>
<gene>
    <name evidence="2" type="ORF">GZ085_11800</name>
</gene>
<dbReference type="GO" id="GO:0006313">
    <property type="term" value="P:DNA transposition"/>
    <property type="evidence" value="ECO:0007669"/>
    <property type="project" value="InterPro"/>
</dbReference>
<reference evidence="2 3" key="1">
    <citation type="submission" date="2019-09" db="EMBL/GenBank/DDBJ databases">
        <title>H2 Metabolism Revealed by Metagenomic Analysis in Subglacial Sediment of East Antarctica.</title>
        <authorList>
            <person name="Yang Z."/>
            <person name="Zhang Y."/>
            <person name="Lv Y."/>
            <person name="Yan W."/>
            <person name="Xiao X."/>
            <person name="Sun B."/>
            <person name="Ma H."/>
        </authorList>
    </citation>
    <scope>NUCLEOTIDE SEQUENCE [LARGE SCALE GENOMIC DNA]</scope>
    <source>
        <strain evidence="2">Bin2_2</strain>
    </source>
</reference>
<dbReference type="NCBIfam" id="NF033559">
    <property type="entry name" value="transpos_IS1634"/>
    <property type="match status" value="1"/>
</dbReference>
<dbReference type="Proteomes" id="UP000483432">
    <property type="component" value="Unassembled WGS sequence"/>
</dbReference>
<feature type="domain" description="Transposase IS4-like" evidence="1">
    <location>
        <begin position="178"/>
        <end position="287"/>
    </location>
</feature>
<feature type="non-terminal residue" evidence="2">
    <location>
        <position position="386"/>
    </location>
</feature>
<dbReference type="InterPro" id="IPR047654">
    <property type="entry name" value="IS1634_transpos"/>
</dbReference>
<dbReference type="PANTHER" id="PTHR34614:SF2">
    <property type="entry name" value="TRANSPOSASE IS4-LIKE DOMAIN-CONTAINING PROTEIN"/>
    <property type="match status" value="1"/>
</dbReference>
<dbReference type="GO" id="GO:0003677">
    <property type="term" value="F:DNA binding"/>
    <property type="evidence" value="ECO:0007669"/>
    <property type="project" value="InterPro"/>
</dbReference>
<dbReference type="GO" id="GO:0004803">
    <property type="term" value="F:transposase activity"/>
    <property type="evidence" value="ECO:0007669"/>
    <property type="project" value="InterPro"/>
</dbReference>
<evidence type="ECO:0000259" key="1">
    <source>
        <dbReference type="Pfam" id="PF01609"/>
    </source>
</evidence>